<keyword evidence="1" id="KW-0472">Membrane</keyword>
<evidence type="ECO:0000256" key="1">
    <source>
        <dbReference type="SAM" id="Phobius"/>
    </source>
</evidence>
<evidence type="ECO:0000313" key="3">
    <source>
        <dbReference type="Proteomes" id="UP001337681"/>
    </source>
</evidence>
<sequence length="440" mass="51008">MSKARICLGFHEIAGYYYNLQEGMRDLGYKADFFTVNQHAFKYRKNSNRNVLLSCIRELGKFKTKIYGNTRFSRRMYVILSGLYSILVKLLFYYCLKKYDVFIFGVNSSFKDLFDYEDSNRLTFNDLEKLKKHNKKIIYIYHGSDARPPYMDGFTMSTTSGTVKECYDLTKAIKTKVEEVEKYADYIINAPATSQFHRVPIIDFIKIGVPFATSNISREPLLKQSSEIIILHSPSNPIAKGSPEIIRVVEKLIKQGYKIKLDLVSNQPNSVVLEKLRKADIVVDQLYSDTPMAGFATEAAHFGKPVIVCGYYSEIYKEYLPKQLVPPTFFVHPDKLEETIIQLLERKELREESGMAVKKFVKEQWGLENVAKKFERIINDDVPEDWYIDPFKIKYWQGCCIKDSNALKLMQDMLDAYGVESLQLQDKPILLNEILSKLKK</sequence>
<comment type="caution">
    <text evidence="2">The sequence shown here is derived from an EMBL/GenBank/DDBJ whole genome shotgun (WGS) entry which is preliminary data.</text>
</comment>
<keyword evidence="3" id="KW-1185">Reference proteome</keyword>
<organism evidence="2 3">
    <name type="scientific">Pedobacter flavus</name>
    <dbReference type="NCBI Taxonomy" id="3113906"/>
    <lineage>
        <taxon>Bacteria</taxon>
        <taxon>Pseudomonadati</taxon>
        <taxon>Bacteroidota</taxon>
        <taxon>Sphingobacteriia</taxon>
        <taxon>Sphingobacteriales</taxon>
        <taxon>Sphingobacteriaceae</taxon>
        <taxon>Pedobacter</taxon>
    </lineage>
</organism>
<accession>A0ABU7H059</accession>
<dbReference type="EMBL" id="JAZDQU010000001">
    <property type="protein sequence ID" value="MEE1884705.1"/>
    <property type="molecule type" value="Genomic_DNA"/>
</dbReference>
<dbReference type="GO" id="GO:0016757">
    <property type="term" value="F:glycosyltransferase activity"/>
    <property type="evidence" value="ECO:0007669"/>
    <property type="project" value="UniProtKB-KW"/>
</dbReference>
<keyword evidence="1" id="KW-1133">Transmembrane helix</keyword>
<dbReference type="Proteomes" id="UP001337681">
    <property type="component" value="Unassembled WGS sequence"/>
</dbReference>
<keyword evidence="2" id="KW-0808">Transferase</keyword>
<gene>
    <name evidence="2" type="ORF">VRU49_04635</name>
</gene>
<name>A0ABU7H059_9SPHI</name>
<keyword evidence="1" id="KW-0812">Transmembrane</keyword>
<dbReference type="Gene3D" id="3.40.50.2000">
    <property type="entry name" value="Glycogen Phosphorylase B"/>
    <property type="match status" value="1"/>
</dbReference>
<feature type="transmembrane region" description="Helical" evidence="1">
    <location>
        <begin position="76"/>
        <end position="94"/>
    </location>
</feature>
<protein>
    <submittedName>
        <fullName evidence="2">Glycosyltransferase</fullName>
        <ecNumber evidence="2">2.4.-.-</ecNumber>
    </submittedName>
</protein>
<dbReference type="SUPFAM" id="SSF53756">
    <property type="entry name" value="UDP-Glycosyltransferase/glycogen phosphorylase"/>
    <property type="match status" value="1"/>
</dbReference>
<evidence type="ECO:0000313" key="2">
    <source>
        <dbReference type="EMBL" id="MEE1884705.1"/>
    </source>
</evidence>
<proteinExistence type="predicted"/>
<dbReference type="RefSeq" id="WP_330145618.1">
    <property type="nucleotide sequence ID" value="NZ_JAZDQU010000001.1"/>
</dbReference>
<dbReference type="EC" id="2.4.-.-" evidence="2"/>
<keyword evidence="2" id="KW-0328">Glycosyltransferase</keyword>
<reference evidence="2 3" key="1">
    <citation type="submission" date="2024-01" db="EMBL/GenBank/DDBJ databases">
        <title>Pedobacter sp. nov., isolated from oil-contaminated soil.</title>
        <authorList>
            <person name="Le N.T.T."/>
        </authorList>
    </citation>
    <scope>NUCLEOTIDE SEQUENCE [LARGE SCALE GENOMIC DNA]</scope>
    <source>
        <strain evidence="2 3">VNH31</strain>
    </source>
</reference>